<sequence>MSKGPIPVISIPNDSDRNNAISYLTTKNQQQNVIFEEAIHLLDSMKSSPSCYRVAATRLVASCQAIDGKATHDPAEYATLDRTRSIYAARLAICELDGAGASIPPACLPLTAAPIQPRSRFLFSSKPKSLQESPMDDFSKETLGACLKTLESRPQWWISYSNNRQNAVVICQAARMETEKDELLNLHRSIVNSSEKLSNGLGIALENAAMNSVKNEEFAETVRELQKRILVDLETTDLKFQDSLNKLLHGMESSIGNVVERFSSILHNIRDETTDLEKNLVGVSGQVDALQQSLKTAEEKELSAQRVHEESALASQRIASDFHLSLESFMGSEFQAISQRMASLDASLEWLSSRLIQVLEQEHKLAHKLETMEKSVEVSTIKANELQLAQHEQAELLAAQSQVHKEIQFAAQVSTSLIERAAATAANLQSRIEDAANKAKGIPEITSGNPSIFTLLFILILAVSAQNRMVAIGMIFMIFGWYPKILCLYKADRHSTGHKVALSFLQRF</sequence>
<dbReference type="GO" id="GO:0048288">
    <property type="term" value="P:nuclear membrane fusion involved in karyogamy"/>
    <property type="evidence" value="ECO:0007669"/>
    <property type="project" value="UniProtKB-UniRule"/>
</dbReference>
<keyword evidence="12" id="KW-0175">Coiled coil</keyword>
<evidence type="ECO:0000313" key="14">
    <source>
        <dbReference type="Proteomes" id="UP001215712"/>
    </source>
</evidence>
<proteinExistence type="inferred from homology"/>
<gene>
    <name evidence="13" type="ORF">N7493_008075</name>
</gene>
<keyword evidence="7 11" id="KW-1133">Transmembrane helix</keyword>
<feature type="coiled-coil region" evidence="12">
    <location>
        <begin position="280"/>
        <end position="307"/>
    </location>
</feature>
<name>A0AAD6HGK8_9EURO</name>
<evidence type="ECO:0000256" key="10">
    <source>
        <dbReference type="ARBA" id="ARBA00023242"/>
    </source>
</evidence>
<comment type="caution">
    <text evidence="13">The sequence shown here is derived from an EMBL/GenBank/DDBJ whole genome shotgun (WGS) entry which is preliminary data.</text>
</comment>
<dbReference type="Pfam" id="PF04163">
    <property type="entry name" value="Tht1"/>
    <property type="match status" value="1"/>
</dbReference>
<keyword evidence="5 11" id="KW-0732">Signal</keyword>
<evidence type="ECO:0008006" key="15">
    <source>
        <dbReference type="Google" id="ProtNLM"/>
    </source>
</evidence>
<dbReference type="InterPro" id="IPR007292">
    <property type="entry name" value="Nuclear_fusion_Kar5"/>
</dbReference>
<reference evidence="13" key="2">
    <citation type="submission" date="2023-01" db="EMBL/GenBank/DDBJ databases">
        <authorList>
            <person name="Petersen C."/>
        </authorList>
    </citation>
    <scope>NUCLEOTIDE SEQUENCE</scope>
    <source>
        <strain evidence="13">IBT 17514</strain>
    </source>
</reference>
<keyword evidence="8 11" id="KW-0472">Membrane</keyword>
<evidence type="ECO:0000256" key="3">
    <source>
        <dbReference type="ARBA" id="ARBA00022459"/>
    </source>
</evidence>
<keyword evidence="4 11" id="KW-0812">Transmembrane</keyword>
<evidence type="ECO:0000256" key="7">
    <source>
        <dbReference type="ARBA" id="ARBA00022989"/>
    </source>
</evidence>
<evidence type="ECO:0000313" key="13">
    <source>
        <dbReference type="EMBL" id="KAJ5716164.1"/>
    </source>
</evidence>
<dbReference type="GO" id="GO:0031965">
    <property type="term" value="C:nuclear membrane"/>
    <property type="evidence" value="ECO:0007669"/>
    <property type="project" value="UniProtKB-SubCell"/>
</dbReference>
<keyword evidence="6 11" id="KW-0256">Endoplasmic reticulum</keyword>
<keyword evidence="9" id="KW-0325">Glycoprotein</keyword>
<dbReference type="GO" id="GO:0000742">
    <property type="term" value="P:karyogamy involved in conjugation with cellular fusion"/>
    <property type="evidence" value="ECO:0007669"/>
    <property type="project" value="UniProtKB-UniRule"/>
</dbReference>
<accession>A0AAD6HGK8</accession>
<evidence type="ECO:0000256" key="1">
    <source>
        <dbReference type="ARBA" id="ARBA00003389"/>
    </source>
</evidence>
<dbReference type="Proteomes" id="UP001215712">
    <property type="component" value="Unassembled WGS sequence"/>
</dbReference>
<evidence type="ECO:0000256" key="11">
    <source>
        <dbReference type="RuleBase" id="RU368082"/>
    </source>
</evidence>
<evidence type="ECO:0000256" key="6">
    <source>
        <dbReference type="ARBA" id="ARBA00022824"/>
    </source>
</evidence>
<dbReference type="EMBL" id="JAQJAN010000012">
    <property type="protein sequence ID" value="KAJ5716164.1"/>
    <property type="molecule type" value="Genomic_DNA"/>
</dbReference>
<keyword evidence="3 11" id="KW-0415">Karyogamy</keyword>
<comment type="subcellular location">
    <subcellularLocation>
        <location evidence="11">Endoplasmic reticulum membrane</location>
    </subcellularLocation>
    <subcellularLocation>
        <location evidence="11">Nucleus membrane</location>
    </subcellularLocation>
</comment>
<comment type="function">
    <text evidence="1 11">Required for nuclear membrane fusion during karyogamy.</text>
</comment>
<comment type="similarity">
    <text evidence="2 11">Belongs to the KAR5 family.</text>
</comment>
<keyword evidence="10 11" id="KW-0539">Nucleus</keyword>
<dbReference type="PANTHER" id="PTHR28012">
    <property type="entry name" value="NUCLEAR FUSION PROTEIN KAR5"/>
    <property type="match status" value="1"/>
</dbReference>
<evidence type="ECO:0000256" key="2">
    <source>
        <dbReference type="ARBA" id="ARBA00010473"/>
    </source>
</evidence>
<evidence type="ECO:0000256" key="4">
    <source>
        <dbReference type="ARBA" id="ARBA00022692"/>
    </source>
</evidence>
<keyword evidence="14" id="KW-1185">Reference proteome</keyword>
<evidence type="ECO:0000256" key="5">
    <source>
        <dbReference type="ARBA" id="ARBA00022729"/>
    </source>
</evidence>
<feature type="transmembrane region" description="Helical" evidence="11">
    <location>
        <begin position="452"/>
        <end position="482"/>
    </location>
</feature>
<evidence type="ECO:0000256" key="12">
    <source>
        <dbReference type="SAM" id="Coils"/>
    </source>
</evidence>
<evidence type="ECO:0000256" key="9">
    <source>
        <dbReference type="ARBA" id="ARBA00023180"/>
    </source>
</evidence>
<organism evidence="13 14">
    <name type="scientific">Penicillium malachiteum</name>
    <dbReference type="NCBI Taxonomy" id="1324776"/>
    <lineage>
        <taxon>Eukaryota</taxon>
        <taxon>Fungi</taxon>
        <taxon>Dikarya</taxon>
        <taxon>Ascomycota</taxon>
        <taxon>Pezizomycotina</taxon>
        <taxon>Eurotiomycetes</taxon>
        <taxon>Eurotiomycetidae</taxon>
        <taxon>Eurotiales</taxon>
        <taxon>Aspergillaceae</taxon>
        <taxon>Penicillium</taxon>
    </lineage>
</organism>
<dbReference type="AlphaFoldDB" id="A0AAD6HGK8"/>
<reference evidence="13" key="1">
    <citation type="journal article" date="2023" name="IMA Fungus">
        <title>Comparative genomic study of the Penicillium genus elucidates a diverse pangenome and 15 lateral gene transfer events.</title>
        <authorList>
            <person name="Petersen C."/>
            <person name="Sorensen T."/>
            <person name="Nielsen M.R."/>
            <person name="Sondergaard T.E."/>
            <person name="Sorensen J.L."/>
            <person name="Fitzpatrick D.A."/>
            <person name="Frisvad J.C."/>
            <person name="Nielsen K.L."/>
        </authorList>
    </citation>
    <scope>NUCLEOTIDE SEQUENCE</scope>
    <source>
        <strain evidence="13">IBT 17514</strain>
    </source>
</reference>
<evidence type="ECO:0000256" key="8">
    <source>
        <dbReference type="ARBA" id="ARBA00023136"/>
    </source>
</evidence>
<protein>
    <recommendedName>
        <fullName evidence="15">Nuclear membrane fusion protein Kar5</fullName>
    </recommendedName>
</protein>
<dbReference type="GO" id="GO:0005789">
    <property type="term" value="C:endoplasmic reticulum membrane"/>
    <property type="evidence" value="ECO:0007669"/>
    <property type="project" value="UniProtKB-SubCell"/>
</dbReference>
<dbReference type="PANTHER" id="PTHR28012:SF1">
    <property type="entry name" value="NUCLEAR FUSION PROTEIN KAR5"/>
    <property type="match status" value="1"/>
</dbReference>